<reference evidence="1" key="1">
    <citation type="submission" date="2021-04" db="EMBL/GenBank/DDBJ databases">
        <authorList>
            <person name="Zhang D.-C."/>
        </authorList>
    </citation>
    <scope>NUCLEOTIDE SEQUENCE</scope>
    <source>
        <strain evidence="1">CGMCC 1.15697</strain>
    </source>
</reference>
<organism evidence="1 2">
    <name type="scientific">Marivibrio halodurans</name>
    <dbReference type="NCBI Taxonomy" id="2039722"/>
    <lineage>
        <taxon>Bacteria</taxon>
        <taxon>Pseudomonadati</taxon>
        <taxon>Pseudomonadota</taxon>
        <taxon>Alphaproteobacteria</taxon>
        <taxon>Rhodospirillales</taxon>
        <taxon>Rhodospirillaceae</taxon>
        <taxon>Marivibrio</taxon>
    </lineage>
</organism>
<proteinExistence type="predicted"/>
<dbReference type="EMBL" id="JAGMWN010000009">
    <property type="protein sequence ID" value="MBP5858542.1"/>
    <property type="molecule type" value="Genomic_DNA"/>
</dbReference>
<accession>A0A8J7S1C4</accession>
<dbReference type="Proteomes" id="UP000672602">
    <property type="component" value="Unassembled WGS sequence"/>
</dbReference>
<keyword evidence="2" id="KW-1185">Reference proteome</keyword>
<sequence>MIEASDDKTVYSRVEEISESDLNACAEISGEVNDPPLGIAYVMALRTVIGSGLLPDGAMMLGHRATWFEAPRPGRFETEMRFSEADPPRTRFQRVVIAYRTFDRNRGGELVLEQEQEVLWPIIG</sequence>
<dbReference type="AlphaFoldDB" id="A0A8J7S1C4"/>
<dbReference type="RefSeq" id="WP_210683136.1">
    <property type="nucleotide sequence ID" value="NZ_JAGMWN010000009.1"/>
</dbReference>
<name>A0A8J7S1C4_9PROT</name>
<evidence type="ECO:0000313" key="2">
    <source>
        <dbReference type="Proteomes" id="UP000672602"/>
    </source>
</evidence>
<gene>
    <name evidence="1" type="ORF">KAJ83_16085</name>
</gene>
<evidence type="ECO:0000313" key="1">
    <source>
        <dbReference type="EMBL" id="MBP5858542.1"/>
    </source>
</evidence>
<protein>
    <submittedName>
        <fullName evidence="1">Uncharacterized protein</fullName>
    </submittedName>
</protein>
<comment type="caution">
    <text evidence="1">The sequence shown here is derived from an EMBL/GenBank/DDBJ whole genome shotgun (WGS) entry which is preliminary data.</text>
</comment>